<gene>
    <name evidence="2" type="ORF">BJ508DRAFT_375971</name>
</gene>
<evidence type="ECO:0000313" key="3">
    <source>
        <dbReference type="Proteomes" id="UP000275078"/>
    </source>
</evidence>
<feature type="compositionally biased region" description="Basic and acidic residues" evidence="1">
    <location>
        <begin position="158"/>
        <end position="170"/>
    </location>
</feature>
<feature type="region of interest" description="Disordered" evidence="1">
    <location>
        <begin position="158"/>
        <end position="182"/>
    </location>
</feature>
<sequence>MSLGVPSFLTMAPPSHVLVRRQGIVMSPEERESLEFGQCVASCEYQTSNKPTNASMQSSIIDQMGEAWSPSIVCYDREEGSAGRPYLDCRKEGCEDIASGKFHDEMVKCFEETCKGFDDDFEYHRELVKSWVKFNQMTIDQCEEVNVTIEKVENKPLSKEDFEKGERNDTNDEDDDSGAGVNRPWKGGLAIGALLVGSFFAVL</sequence>
<protein>
    <submittedName>
        <fullName evidence="2">Uncharacterized protein</fullName>
    </submittedName>
</protein>
<dbReference type="AlphaFoldDB" id="A0A3N4I7L8"/>
<reference evidence="2 3" key="1">
    <citation type="journal article" date="2018" name="Nat. Ecol. Evol.">
        <title>Pezizomycetes genomes reveal the molecular basis of ectomycorrhizal truffle lifestyle.</title>
        <authorList>
            <person name="Murat C."/>
            <person name="Payen T."/>
            <person name="Noel B."/>
            <person name="Kuo A."/>
            <person name="Morin E."/>
            <person name="Chen J."/>
            <person name="Kohler A."/>
            <person name="Krizsan K."/>
            <person name="Balestrini R."/>
            <person name="Da Silva C."/>
            <person name="Montanini B."/>
            <person name="Hainaut M."/>
            <person name="Levati E."/>
            <person name="Barry K.W."/>
            <person name="Belfiori B."/>
            <person name="Cichocki N."/>
            <person name="Clum A."/>
            <person name="Dockter R.B."/>
            <person name="Fauchery L."/>
            <person name="Guy J."/>
            <person name="Iotti M."/>
            <person name="Le Tacon F."/>
            <person name="Lindquist E.A."/>
            <person name="Lipzen A."/>
            <person name="Malagnac F."/>
            <person name="Mello A."/>
            <person name="Molinier V."/>
            <person name="Miyauchi S."/>
            <person name="Poulain J."/>
            <person name="Riccioni C."/>
            <person name="Rubini A."/>
            <person name="Sitrit Y."/>
            <person name="Splivallo R."/>
            <person name="Traeger S."/>
            <person name="Wang M."/>
            <person name="Zifcakova L."/>
            <person name="Wipf D."/>
            <person name="Zambonelli A."/>
            <person name="Paolocci F."/>
            <person name="Nowrousian M."/>
            <person name="Ottonello S."/>
            <person name="Baldrian P."/>
            <person name="Spatafora J.W."/>
            <person name="Henrissat B."/>
            <person name="Nagy L.G."/>
            <person name="Aury J.M."/>
            <person name="Wincker P."/>
            <person name="Grigoriev I.V."/>
            <person name="Bonfante P."/>
            <person name="Martin F.M."/>
        </authorList>
    </citation>
    <scope>NUCLEOTIDE SEQUENCE [LARGE SCALE GENOMIC DNA]</scope>
    <source>
        <strain evidence="2 3">RN42</strain>
    </source>
</reference>
<proteinExistence type="predicted"/>
<evidence type="ECO:0000256" key="1">
    <source>
        <dbReference type="SAM" id="MobiDB-lite"/>
    </source>
</evidence>
<evidence type="ECO:0000313" key="2">
    <source>
        <dbReference type="EMBL" id="RPA82055.1"/>
    </source>
</evidence>
<dbReference type="Proteomes" id="UP000275078">
    <property type="component" value="Unassembled WGS sequence"/>
</dbReference>
<organism evidence="2 3">
    <name type="scientific">Ascobolus immersus RN42</name>
    <dbReference type="NCBI Taxonomy" id="1160509"/>
    <lineage>
        <taxon>Eukaryota</taxon>
        <taxon>Fungi</taxon>
        <taxon>Dikarya</taxon>
        <taxon>Ascomycota</taxon>
        <taxon>Pezizomycotina</taxon>
        <taxon>Pezizomycetes</taxon>
        <taxon>Pezizales</taxon>
        <taxon>Ascobolaceae</taxon>
        <taxon>Ascobolus</taxon>
    </lineage>
</organism>
<accession>A0A3N4I7L8</accession>
<keyword evidence="3" id="KW-1185">Reference proteome</keyword>
<name>A0A3N4I7L8_ASCIM</name>
<dbReference type="EMBL" id="ML119674">
    <property type="protein sequence ID" value="RPA82055.1"/>
    <property type="molecule type" value="Genomic_DNA"/>
</dbReference>